<dbReference type="Proteomes" id="UP001144978">
    <property type="component" value="Unassembled WGS sequence"/>
</dbReference>
<proteinExistence type="predicted"/>
<accession>A0ACC1QBT6</accession>
<keyword evidence="2" id="KW-1185">Reference proteome</keyword>
<dbReference type="EMBL" id="JANSHE010000075">
    <property type="protein sequence ID" value="KAJ3017499.1"/>
    <property type="molecule type" value="Genomic_DNA"/>
</dbReference>
<gene>
    <name evidence="1" type="ORF">NUW54_g570</name>
</gene>
<sequence length="382" mass="42243">MRNNNTCAQCSQPTTTPYVPRLAEYYDTGDICSILESPSTAVYKLLTGKPQRSRGASASNLSWGTIGYAKWIRSQAANANLNESESETKGRPAVLLAPPDMLEGESATADIQVCLMATFGHTETFDRLPQVLQHFCIPIYPHVEIRPKGTHSHVVPSWPIANTWLIALPVQCKMNQIVERWRDERADSPAGASFRLRDDDISQLVELCKRRRWSWEALCDKDPTLRESSLKQYKEHVARRAAERQNAEKAANRSRRSGSLSGLPPSPVRAIQSDGVQREAGHAVHTAKLPISSGSLLPALTTRPEAKNEAKDTRPTSPTTTRSKRWSYAQILQGLKPASTAREPSPSIASTTSKTRSIMDNRIVQAAKKMLSSSSKTDVTRT</sequence>
<reference evidence="1" key="1">
    <citation type="submission" date="2022-08" db="EMBL/GenBank/DDBJ databases">
        <title>Genome Sequence of Pycnoporus sanguineus.</title>
        <authorList>
            <person name="Buettner E."/>
        </authorList>
    </citation>
    <scope>NUCLEOTIDE SEQUENCE</scope>
    <source>
        <strain evidence="1">CG-C14</strain>
    </source>
</reference>
<evidence type="ECO:0000313" key="1">
    <source>
        <dbReference type="EMBL" id="KAJ3017499.1"/>
    </source>
</evidence>
<name>A0ACC1QBT6_9APHY</name>
<evidence type="ECO:0000313" key="2">
    <source>
        <dbReference type="Proteomes" id="UP001144978"/>
    </source>
</evidence>
<comment type="caution">
    <text evidence="1">The sequence shown here is derived from an EMBL/GenBank/DDBJ whole genome shotgun (WGS) entry which is preliminary data.</text>
</comment>
<protein>
    <submittedName>
        <fullName evidence="1">Uncharacterized protein</fullName>
    </submittedName>
</protein>
<organism evidence="1 2">
    <name type="scientific">Trametes sanguinea</name>
    <dbReference type="NCBI Taxonomy" id="158606"/>
    <lineage>
        <taxon>Eukaryota</taxon>
        <taxon>Fungi</taxon>
        <taxon>Dikarya</taxon>
        <taxon>Basidiomycota</taxon>
        <taxon>Agaricomycotina</taxon>
        <taxon>Agaricomycetes</taxon>
        <taxon>Polyporales</taxon>
        <taxon>Polyporaceae</taxon>
        <taxon>Trametes</taxon>
    </lineage>
</organism>